<sequence>MKVKDGSARKVILKILKNLTTAFLITLILAFINYSDNTDFIFSWMRSWVVASLISNFLTFFIFSDKKETV</sequence>
<keyword evidence="1" id="KW-1133">Transmembrane helix</keyword>
<reference evidence="2 3" key="1">
    <citation type="submission" date="2024-06" db="EMBL/GenBank/DDBJ databases">
        <authorList>
            <person name="Kaempfer P."/>
            <person name="Viver T."/>
        </authorList>
    </citation>
    <scope>NUCLEOTIDE SEQUENCE [LARGE SCALE GENOMIC DNA]</scope>
    <source>
        <strain evidence="2 3">ST-87</strain>
    </source>
</reference>
<dbReference type="EMBL" id="JBELQA010000007">
    <property type="protein sequence ID" value="MFL9831679.1"/>
    <property type="molecule type" value="Genomic_DNA"/>
</dbReference>
<dbReference type="Proteomes" id="UP001629260">
    <property type="component" value="Unassembled WGS sequence"/>
</dbReference>
<keyword evidence="1" id="KW-0472">Membrane</keyword>
<evidence type="ECO:0000256" key="1">
    <source>
        <dbReference type="SAM" id="Phobius"/>
    </source>
</evidence>
<evidence type="ECO:0000313" key="3">
    <source>
        <dbReference type="Proteomes" id="UP001629260"/>
    </source>
</evidence>
<feature type="transmembrane region" description="Helical" evidence="1">
    <location>
        <begin position="44"/>
        <end position="63"/>
    </location>
</feature>
<comment type="caution">
    <text evidence="2">The sequence shown here is derived from an EMBL/GenBank/DDBJ whole genome shotgun (WGS) entry which is preliminary data.</text>
</comment>
<feature type="transmembrane region" description="Helical" evidence="1">
    <location>
        <begin position="12"/>
        <end position="32"/>
    </location>
</feature>
<accession>A0ABW8XVI2</accession>
<organism evidence="2 3">
    <name type="scientific">Flavobacterium plantiphilum</name>
    <dbReference type="NCBI Taxonomy" id="3163297"/>
    <lineage>
        <taxon>Bacteria</taxon>
        <taxon>Pseudomonadati</taxon>
        <taxon>Bacteroidota</taxon>
        <taxon>Flavobacteriia</taxon>
        <taxon>Flavobacteriales</taxon>
        <taxon>Flavobacteriaceae</taxon>
        <taxon>Flavobacterium</taxon>
    </lineage>
</organism>
<proteinExistence type="predicted"/>
<name>A0ABW8XVI2_9FLAO</name>
<dbReference type="RefSeq" id="WP_408082148.1">
    <property type="nucleotide sequence ID" value="NZ_JBELQA010000007.1"/>
</dbReference>
<protein>
    <submittedName>
        <fullName evidence="2">DUF2798 domain-containing protein</fullName>
    </submittedName>
</protein>
<evidence type="ECO:0000313" key="2">
    <source>
        <dbReference type="EMBL" id="MFL9831679.1"/>
    </source>
</evidence>
<keyword evidence="1" id="KW-0812">Transmembrane</keyword>
<gene>
    <name evidence="2" type="ORF">ABS764_12550</name>
</gene>
<keyword evidence="3" id="KW-1185">Reference proteome</keyword>